<organism evidence="2 3">
    <name type="scientific">Bradyrhizobium yuanmingense</name>
    <dbReference type="NCBI Taxonomy" id="108015"/>
    <lineage>
        <taxon>Bacteria</taxon>
        <taxon>Pseudomonadati</taxon>
        <taxon>Pseudomonadota</taxon>
        <taxon>Alphaproteobacteria</taxon>
        <taxon>Hyphomicrobiales</taxon>
        <taxon>Nitrobacteraceae</taxon>
        <taxon>Bradyrhizobium</taxon>
    </lineage>
</organism>
<dbReference type="InterPro" id="IPR029063">
    <property type="entry name" value="SAM-dependent_MTases_sf"/>
</dbReference>
<comment type="caution">
    <text evidence="2">The sequence shown here is derived from an EMBL/GenBank/DDBJ whole genome shotgun (WGS) entry which is preliminary data.</text>
</comment>
<dbReference type="Gene3D" id="3.40.50.150">
    <property type="entry name" value="Vaccinia Virus protein VP39"/>
    <property type="match status" value="1"/>
</dbReference>
<evidence type="ECO:0000256" key="1">
    <source>
        <dbReference type="SAM" id="Phobius"/>
    </source>
</evidence>
<evidence type="ECO:0000313" key="2">
    <source>
        <dbReference type="EMBL" id="MEY9474416.1"/>
    </source>
</evidence>
<dbReference type="RefSeq" id="WP_036045180.1">
    <property type="nucleotide sequence ID" value="NZ_JBGBYD010000002.1"/>
</dbReference>
<keyword evidence="1" id="KW-1133">Transmembrane helix</keyword>
<accession>A0ABV4GRR4</accession>
<dbReference type="Pfam" id="PF13578">
    <property type="entry name" value="Methyltransf_24"/>
    <property type="match status" value="1"/>
</dbReference>
<name>A0ABV4GRR4_9BRAD</name>
<keyword evidence="1" id="KW-0472">Membrane</keyword>
<dbReference type="Proteomes" id="UP001565474">
    <property type="component" value="Unassembled WGS sequence"/>
</dbReference>
<evidence type="ECO:0008006" key="4">
    <source>
        <dbReference type="Google" id="ProtNLM"/>
    </source>
</evidence>
<dbReference type="SUPFAM" id="SSF53335">
    <property type="entry name" value="S-adenosyl-L-methionine-dependent methyltransferases"/>
    <property type="match status" value="1"/>
</dbReference>
<keyword evidence="3" id="KW-1185">Reference proteome</keyword>
<protein>
    <recommendedName>
        <fullName evidence="4">Class I SAM-dependent methyltransferase</fullName>
    </recommendedName>
</protein>
<feature type="transmembrane region" description="Helical" evidence="1">
    <location>
        <begin position="6"/>
        <end position="31"/>
    </location>
</feature>
<gene>
    <name evidence="2" type="ORF">ABH992_006815</name>
</gene>
<dbReference type="EMBL" id="JBGBZN010000002">
    <property type="protein sequence ID" value="MEY9474416.1"/>
    <property type="molecule type" value="Genomic_DNA"/>
</dbReference>
<proteinExistence type="predicted"/>
<keyword evidence="1" id="KW-0812">Transmembrane</keyword>
<evidence type="ECO:0000313" key="3">
    <source>
        <dbReference type="Proteomes" id="UP001565474"/>
    </source>
</evidence>
<reference evidence="2 3" key="1">
    <citation type="submission" date="2024-07" db="EMBL/GenBank/DDBJ databases">
        <title>Genomic Encyclopedia of Type Strains, Phase V (KMG-V): Genome sequencing to study the core and pangenomes of soil and plant-associated prokaryotes.</title>
        <authorList>
            <person name="Whitman W."/>
        </authorList>
    </citation>
    <scope>NUCLEOTIDE SEQUENCE [LARGE SCALE GENOMIC DNA]</scope>
    <source>
        <strain evidence="2 3">USDA 222</strain>
    </source>
</reference>
<sequence length="321" mass="37404">MHYVRKSIYGILDLILTPVVLLFAPLAVLLGRLRDRAPLSRSVCDRFQFAIVRHHYYEPIVLAKDLKRDLDIPREITGLNLNEAAQLELIEQFNYRDELLEIPTVQKRPDEFGYHNGSFEAGDAEFLYNMIRHFKPKRIVEVGSGNSTLMARLAIEANGRDSPGYRCEQICIEPFEQPWLESAGVTVLRRKVECCPDSLFEALGENDILFIDSSHIIRPQGDVLHEYLHVLGLLRHNVLVHVHDVFTPHDYPAQWLLRDRWLWNEQYLLEAFLSFNAHFEIIGAVNWLARNHKARLNDACPVLMREPWRQPGSFWFRRVGK</sequence>